<comment type="subcellular location">
    <subcellularLocation>
        <location evidence="1">Cell membrane</location>
    </subcellularLocation>
</comment>
<evidence type="ECO:0000256" key="7">
    <source>
        <dbReference type="ARBA" id="ARBA00037281"/>
    </source>
</evidence>
<evidence type="ECO:0000256" key="2">
    <source>
        <dbReference type="ARBA" id="ARBA00022475"/>
    </source>
</evidence>
<keyword evidence="2" id="KW-1003">Cell membrane</keyword>
<evidence type="ECO:0000256" key="5">
    <source>
        <dbReference type="ARBA" id="ARBA00022746"/>
    </source>
</evidence>
<proteinExistence type="inferred from homology"/>
<dbReference type="Proteomes" id="UP000187608">
    <property type="component" value="Unassembled WGS sequence"/>
</dbReference>
<keyword evidence="4 12" id="KW-0808">Transferase</keyword>
<comment type="pathway">
    <text evidence="8">Carotenoid biosynthesis; staphyloxanthin biosynthesis; staphyloxanthin from farnesyl diphosphate: step 4/5.</text>
</comment>
<dbReference type="RefSeq" id="WP_268794098.1">
    <property type="nucleotide sequence ID" value="NZ_FTOC01000004.1"/>
</dbReference>
<dbReference type="Gene3D" id="3.90.550.10">
    <property type="entry name" value="Spore Coat Polysaccharide Biosynthesis Protein SpsA, Chain A"/>
    <property type="match status" value="1"/>
</dbReference>
<evidence type="ECO:0000313" key="12">
    <source>
        <dbReference type="EMBL" id="SIS45849.1"/>
    </source>
</evidence>
<reference evidence="13" key="1">
    <citation type="submission" date="2017-01" db="EMBL/GenBank/DDBJ databases">
        <authorList>
            <person name="Varghese N."/>
            <person name="Submissions S."/>
        </authorList>
    </citation>
    <scope>NUCLEOTIDE SEQUENCE [LARGE SCALE GENOMIC DNA]</scope>
    <source>
        <strain evidence="13">DSM 23127</strain>
    </source>
</reference>
<comment type="similarity">
    <text evidence="9">Belongs to the glycosyltransferase 2 family. CrtQ subfamily.</text>
</comment>
<dbReference type="EMBL" id="FTOC01000004">
    <property type="protein sequence ID" value="SIS45849.1"/>
    <property type="molecule type" value="Genomic_DNA"/>
</dbReference>
<evidence type="ECO:0000313" key="13">
    <source>
        <dbReference type="Proteomes" id="UP000187608"/>
    </source>
</evidence>
<evidence type="ECO:0000256" key="9">
    <source>
        <dbReference type="ARBA" id="ARBA00038120"/>
    </source>
</evidence>
<evidence type="ECO:0000256" key="4">
    <source>
        <dbReference type="ARBA" id="ARBA00022679"/>
    </source>
</evidence>
<evidence type="ECO:0000256" key="10">
    <source>
        <dbReference type="ARBA" id="ARBA00040345"/>
    </source>
</evidence>
<sequence length="95" mass="10350">MFWMIAAIASTVGLFRHRVSFPDTEPKASKSFTTIVPARNEEENLKKLLSTLPSDQEVIVVDDNSNDETATVSDEFGATVIQAPELPDGKILGLS</sequence>
<dbReference type="InterPro" id="IPR001173">
    <property type="entry name" value="Glyco_trans_2-like"/>
</dbReference>
<dbReference type="Pfam" id="PF00535">
    <property type="entry name" value="Glycos_transf_2"/>
    <property type="match status" value="1"/>
</dbReference>
<dbReference type="GO" id="GO:0005886">
    <property type="term" value="C:plasma membrane"/>
    <property type="evidence" value="ECO:0007669"/>
    <property type="project" value="UniProtKB-SubCell"/>
</dbReference>
<evidence type="ECO:0000256" key="6">
    <source>
        <dbReference type="ARBA" id="ARBA00023136"/>
    </source>
</evidence>
<evidence type="ECO:0000256" key="3">
    <source>
        <dbReference type="ARBA" id="ARBA00022676"/>
    </source>
</evidence>
<dbReference type="STRING" id="570947.SAMN05421687_104183"/>
<dbReference type="InterPro" id="IPR029044">
    <property type="entry name" value="Nucleotide-diphossugar_trans"/>
</dbReference>
<protein>
    <recommendedName>
        <fullName evidence="10">4,4'-diaponeurosporenoate glycosyltransferase</fullName>
    </recommendedName>
</protein>
<dbReference type="AlphaFoldDB" id="A0A1N7J940"/>
<dbReference type="GO" id="GO:0016117">
    <property type="term" value="P:carotenoid biosynthetic process"/>
    <property type="evidence" value="ECO:0007669"/>
    <property type="project" value="UniProtKB-KW"/>
</dbReference>
<keyword evidence="13" id="KW-1185">Reference proteome</keyword>
<name>A0A1N7J940_9BACI</name>
<dbReference type="PANTHER" id="PTHR43646:SF2">
    <property type="entry name" value="GLYCOSYLTRANSFERASE 2-LIKE DOMAIN-CONTAINING PROTEIN"/>
    <property type="match status" value="1"/>
</dbReference>
<keyword evidence="3" id="KW-0328">Glycosyltransferase</keyword>
<keyword evidence="6" id="KW-0472">Membrane</keyword>
<dbReference type="SUPFAM" id="SSF53448">
    <property type="entry name" value="Nucleotide-diphospho-sugar transferases"/>
    <property type="match status" value="1"/>
</dbReference>
<evidence type="ECO:0000259" key="11">
    <source>
        <dbReference type="Pfam" id="PF00535"/>
    </source>
</evidence>
<evidence type="ECO:0000256" key="8">
    <source>
        <dbReference type="ARBA" id="ARBA00037904"/>
    </source>
</evidence>
<evidence type="ECO:0000256" key="1">
    <source>
        <dbReference type="ARBA" id="ARBA00004236"/>
    </source>
</evidence>
<comment type="function">
    <text evidence="7">Catalyzes the glycosylation of 4,4'-diaponeurosporenoate, i.e. the esterification of glucose at the C1'' position with the carboxyl group of 4,4'-diaponeurosporenic acid, to form glycosyl-4,4'-diaponeurosporenoate. This is a step in the biosynthesis of staphyloxanthin, an orange pigment present in most staphylococci strains.</text>
</comment>
<accession>A0A1N7J940</accession>
<keyword evidence="5" id="KW-0125">Carotenoid biosynthesis</keyword>
<organism evidence="12 13">
    <name type="scientific">Salimicrobium flavidum</name>
    <dbReference type="NCBI Taxonomy" id="570947"/>
    <lineage>
        <taxon>Bacteria</taxon>
        <taxon>Bacillati</taxon>
        <taxon>Bacillota</taxon>
        <taxon>Bacilli</taxon>
        <taxon>Bacillales</taxon>
        <taxon>Bacillaceae</taxon>
        <taxon>Salimicrobium</taxon>
    </lineage>
</organism>
<feature type="domain" description="Glycosyltransferase 2-like" evidence="11">
    <location>
        <begin position="34"/>
        <end position="84"/>
    </location>
</feature>
<gene>
    <name evidence="12" type="ORF">SAMN05421687_104183</name>
</gene>
<dbReference type="GO" id="GO:0016757">
    <property type="term" value="F:glycosyltransferase activity"/>
    <property type="evidence" value="ECO:0007669"/>
    <property type="project" value="UniProtKB-KW"/>
</dbReference>
<dbReference type="PANTHER" id="PTHR43646">
    <property type="entry name" value="GLYCOSYLTRANSFERASE"/>
    <property type="match status" value="1"/>
</dbReference>